<dbReference type="Gramene" id="mRNA:HanXRQr2_Chr10g0422911">
    <property type="protein sequence ID" value="mRNA:HanXRQr2_Chr10g0422911"/>
    <property type="gene ID" value="HanXRQr2_Chr10g0422911"/>
</dbReference>
<organism evidence="2 3">
    <name type="scientific">Helianthus annuus</name>
    <name type="common">Common sunflower</name>
    <dbReference type="NCBI Taxonomy" id="4232"/>
    <lineage>
        <taxon>Eukaryota</taxon>
        <taxon>Viridiplantae</taxon>
        <taxon>Streptophyta</taxon>
        <taxon>Embryophyta</taxon>
        <taxon>Tracheophyta</taxon>
        <taxon>Spermatophyta</taxon>
        <taxon>Magnoliopsida</taxon>
        <taxon>eudicotyledons</taxon>
        <taxon>Gunneridae</taxon>
        <taxon>Pentapetalae</taxon>
        <taxon>asterids</taxon>
        <taxon>campanulids</taxon>
        <taxon>Asterales</taxon>
        <taxon>Asteraceae</taxon>
        <taxon>Asteroideae</taxon>
        <taxon>Heliantheae alliance</taxon>
        <taxon>Heliantheae</taxon>
        <taxon>Helianthus</taxon>
    </lineage>
</organism>
<dbReference type="AlphaFoldDB" id="A0A9K3N2N2"/>
<protein>
    <submittedName>
        <fullName evidence="2">Uncharacterized protein</fullName>
    </submittedName>
</protein>
<keyword evidence="1" id="KW-0175">Coiled coil</keyword>
<sequence>MLVGSSIVANAILEDYMVLGRREEEATRLRAEAKELVRAARAGAEQLEKDRAAFEKQKQTEEWAATAKLKQVRTLAKLLSDERKGWNEKLFDERKSWKVSCAKQNETLFRVRQELTNAKAANTALGKEKAAAEAIAVKAMEAEARLAKALREAKEAGARAARALEEAQERESRASKALEEANAERTRLNQVVGSLQAGVQTREATLADITSRVTIAEERANEAIEARDA</sequence>
<comment type="caution">
    <text evidence="2">The sequence shown here is derived from an EMBL/GenBank/DDBJ whole genome shotgun (WGS) entry which is preliminary data.</text>
</comment>
<gene>
    <name evidence="2" type="ORF">HanXRQr2_Chr10g0422911</name>
</gene>
<keyword evidence="3" id="KW-1185">Reference proteome</keyword>
<feature type="coiled-coil region" evidence="1">
    <location>
        <begin position="132"/>
        <end position="184"/>
    </location>
</feature>
<dbReference type="EMBL" id="MNCJ02000325">
    <property type="protein sequence ID" value="KAF5784956.1"/>
    <property type="molecule type" value="Genomic_DNA"/>
</dbReference>
<evidence type="ECO:0000256" key="1">
    <source>
        <dbReference type="SAM" id="Coils"/>
    </source>
</evidence>
<evidence type="ECO:0000313" key="3">
    <source>
        <dbReference type="Proteomes" id="UP000215914"/>
    </source>
</evidence>
<dbReference type="PANTHER" id="PTHR43941:SF4">
    <property type="entry name" value="AH_BAR DOMAIN SUPERFAMILY PROTEIN"/>
    <property type="match status" value="1"/>
</dbReference>
<feature type="coiled-coil region" evidence="1">
    <location>
        <begin position="19"/>
        <end position="64"/>
    </location>
</feature>
<name>A0A9K3N2N2_HELAN</name>
<proteinExistence type="predicted"/>
<reference evidence="2" key="1">
    <citation type="journal article" date="2017" name="Nature">
        <title>The sunflower genome provides insights into oil metabolism, flowering and Asterid evolution.</title>
        <authorList>
            <person name="Badouin H."/>
            <person name="Gouzy J."/>
            <person name="Grassa C.J."/>
            <person name="Murat F."/>
            <person name="Staton S.E."/>
            <person name="Cottret L."/>
            <person name="Lelandais-Briere C."/>
            <person name="Owens G.L."/>
            <person name="Carrere S."/>
            <person name="Mayjonade B."/>
            <person name="Legrand L."/>
            <person name="Gill N."/>
            <person name="Kane N.C."/>
            <person name="Bowers J.E."/>
            <person name="Hubner S."/>
            <person name="Bellec A."/>
            <person name="Berard A."/>
            <person name="Berges H."/>
            <person name="Blanchet N."/>
            <person name="Boniface M.C."/>
            <person name="Brunel D."/>
            <person name="Catrice O."/>
            <person name="Chaidir N."/>
            <person name="Claudel C."/>
            <person name="Donnadieu C."/>
            <person name="Faraut T."/>
            <person name="Fievet G."/>
            <person name="Helmstetter N."/>
            <person name="King M."/>
            <person name="Knapp S.J."/>
            <person name="Lai Z."/>
            <person name="Le Paslier M.C."/>
            <person name="Lippi Y."/>
            <person name="Lorenzon L."/>
            <person name="Mandel J.R."/>
            <person name="Marage G."/>
            <person name="Marchand G."/>
            <person name="Marquand E."/>
            <person name="Bret-Mestries E."/>
            <person name="Morien E."/>
            <person name="Nambeesan S."/>
            <person name="Nguyen T."/>
            <person name="Pegot-Espagnet P."/>
            <person name="Pouilly N."/>
            <person name="Raftis F."/>
            <person name="Sallet E."/>
            <person name="Schiex T."/>
            <person name="Thomas J."/>
            <person name="Vandecasteele C."/>
            <person name="Vares D."/>
            <person name="Vear F."/>
            <person name="Vautrin S."/>
            <person name="Crespi M."/>
            <person name="Mangin B."/>
            <person name="Burke J.M."/>
            <person name="Salse J."/>
            <person name="Munos S."/>
            <person name="Vincourt P."/>
            <person name="Rieseberg L.H."/>
            <person name="Langlade N.B."/>
        </authorList>
    </citation>
    <scope>NUCLEOTIDE SEQUENCE</scope>
    <source>
        <tissue evidence="2">Leaves</tissue>
    </source>
</reference>
<dbReference type="PANTHER" id="PTHR43941">
    <property type="entry name" value="STRUCTURAL MAINTENANCE OF CHROMOSOMES PROTEIN 2"/>
    <property type="match status" value="1"/>
</dbReference>
<accession>A0A9K3N2N2</accession>
<reference evidence="2" key="2">
    <citation type="submission" date="2020-06" db="EMBL/GenBank/DDBJ databases">
        <title>Helianthus annuus Genome sequencing and assembly Release 2.</title>
        <authorList>
            <person name="Gouzy J."/>
            <person name="Langlade N."/>
            <person name="Munos S."/>
        </authorList>
    </citation>
    <scope>NUCLEOTIDE SEQUENCE</scope>
    <source>
        <tissue evidence="2">Leaves</tissue>
    </source>
</reference>
<dbReference type="Proteomes" id="UP000215914">
    <property type="component" value="Unassembled WGS sequence"/>
</dbReference>
<evidence type="ECO:0000313" key="2">
    <source>
        <dbReference type="EMBL" id="KAF5784956.1"/>
    </source>
</evidence>